<dbReference type="GO" id="GO:0005829">
    <property type="term" value="C:cytosol"/>
    <property type="evidence" value="ECO:0007669"/>
    <property type="project" value="TreeGrafter"/>
</dbReference>
<accession>R9UL28</accession>
<organism evidence="4 5">
    <name type="scientific">Paenibacillus mucilaginosus K02</name>
    <dbReference type="NCBI Taxonomy" id="997761"/>
    <lineage>
        <taxon>Bacteria</taxon>
        <taxon>Bacillati</taxon>
        <taxon>Bacillota</taxon>
        <taxon>Bacilli</taxon>
        <taxon>Bacillales</taxon>
        <taxon>Paenibacillaceae</taxon>
        <taxon>Paenibacillus</taxon>
    </lineage>
</organism>
<evidence type="ECO:0000313" key="5">
    <source>
        <dbReference type="Proteomes" id="UP000007392"/>
    </source>
</evidence>
<dbReference type="Pfam" id="PF00296">
    <property type="entry name" value="Bac_luciferase"/>
    <property type="match status" value="1"/>
</dbReference>
<dbReference type="EMBL" id="CP003422">
    <property type="protein sequence ID" value="AGN70534.1"/>
    <property type="molecule type" value="Genomic_DNA"/>
</dbReference>
<dbReference type="CDD" id="cd00347">
    <property type="entry name" value="Flavin_utilizing_monoxygenases"/>
    <property type="match status" value="1"/>
</dbReference>
<dbReference type="SUPFAM" id="SSF51679">
    <property type="entry name" value="Bacterial luciferase-like"/>
    <property type="match status" value="1"/>
</dbReference>
<dbReference type="OrthoDB" id="9780518at2"/>
<sequence>MKLSVLDLVPVLQGADNAGALGQALRLARTAETLGYHRYWAAEHHDLPGLACTAPEVLLAHIGAQTQSIRLGTGALLLPHYKAMKVAETFHMLAALYPGRIDLGLGRAPGGSAHAAIALSGNFLEGVRQLPDTLRSLLQLLEGTFRVENEPVTARPMPGIPPEVWLLGTNRKSAELAAEHGTGYVFGQFMSDQDAGQTLDAYRQAYRPSGRAPRPRSIVAVGVVCAETEGEARRLAAEGRKAFRPEAGEAGRAQAEAGGRLAGEGAEASGAELPAGLPAPGEPDAAEGRRLLAGTPQQVKARLEAMAAEYGVDEFLVVTPVPHYGQRLRSYELLAQAVLT</sequence>
<dbReference type="Proteomes" id="UP000007392">
    <property type="component" value="Chromosome"/>
</dbReference>
<dbReference type="PANTHER" id="PTHR30137">
    <property type="entry name" value="LUCIFERASE-LIKE MONOOXYGENASE"/>
    <property type="match status" value="1"/>
</dbReference>
<evidence type="ECO:0000256" key="1">
    <source>
        <dbReference type="ARBA" id="ARBA00007789"/>
    </source>
</evidence>
<reference evidence="4 5" key="1">
    <citation type="submission" date="2013-06" db="EMBL/GenBank/DDBJ databases">
        <title>Complete genome sequence of Paenibacillus mucilaginosus K02.</title>
        <authorList>
            <person name="Xiao B."/>
            <person name="Sun L."/>
            <person name="Xiao L."/>
            <person name="Lian B."/>
        </authorList>
    </citation>
    <scope>NUCLEOTIDE SEQUENCE [LARGE SCALE GENOMIC DNA]</scope>
    <source>
        <strain evidence="4 5">K02</strain>
    </source>
</reference>
<evidence type="ECO:0000256" key="2">
    <source>
        <dbReference type="SAM" id="MobiDB-lite"/>
    </source>
</evidence>
<dbReference type="RefSeq" id="WP_016363009.1">
    <property type="nucleotide sequence ID" value="NC_017672.3"/>
</dbReference>
<name>R9UL28_9BACL</name>
<feature type="compositionally biased region" description="Low complexity" evidence="2">
    <location>
        <begin position="250"/>
        <end position="276"/>
    </location>
</feature>
<dbReference type="InterPro" id="IPR036661">
    <property type="entry name" value="Luciferase-like_sf"/>
</dbReference>
<dbReference type="Gene3D" id="3.20.20.30">
    <property type="entry name" value="Luciferase-like domain"/>
    <property type="match status" value="1"/>
</dbReference>
<dbReference type="GO" id="GO:0016705">
    <property type="term" value="F:oxidoreductase activity, acting on paired donors, with incorporation or reduction of molecular oxygen"/>
    <property type="evidence" value="ECO:0007669"/>
    <property type="project" value="InterPro"/>
</dbReference>
<dbReference type="PANTHER" id="PTHR30137:SF20">
    <property type="entry name" value="N-ACETYL-S-ALKYLCYSTEINE MONOOXYGENASE"/>
    <property type="match status" value="1"/>
</dbReference>
<protein>
    <submittedName>
        <fullName evidence="4">Luciferase</fullName>
    </submittedName>
</protein>
<dbReference type="NCBIfam" id="TIGR03558">
    <property type="entry name" value="oxido_grp_1"/>
    <property type="match status" value="1"/>
</dbReference>
<dbReference type="InterPro" id="IPR050766">
    <property type="entry name" value="Bact_Lucif_Oxidored"/>
</dbReference>
<dbReference type="KEGG" id="pmw:B2K_40330"/>
<evidence type="ECO:0000259" key="3">
    <source>
        <dbReference type="Pfam" id="PF00296"/>
    </source>
</evidence>
<dbReference type="InterPro" id="IPR019949">
    <property type="entry name" value="CmoO-like"/>
</dbReference>
<proteinExistence type="predicted"/>
<dbReference type="InterPro" id="IPR011251">
    <property type="entry name" value="Luciferase-like_dom"/>
</dbReference>
<feature type="domain" description="Luciferase-like" evidence="3">
    <location>
        <begin position="1"/>
        <end position="313"/>
    </location>
</feature>
<dbReference type="HOGENOM" id="CLU_027853_9_0_9"/>
<feature type="region of interest" description="Disordered" evidence="2">
    <location>
        <begin position="245"/>
        <end position="287"/>
    </location>
</feature>
<gene>
    <name evidence="4" type="ORF">B2K_40330</name>
</gene>
<evidence type="ECO:0000313" key="4">
    <source>
        <dbReference type="EMBL" id="AGN70534.1"/>
    </source>
</evidence>
<comment type="similarity">
    <text evidence="1">To bacterial alkanal monooxygenase alpha and beta chains.</text>
</comment>
<dbReference type="AlphaFoldDB" id="R9UL28"/>